<feature type="compositionally biased region" description="Basic and acidic residues" evidence="1">
    <location>
        <begin position="16"/>
        <end position="28"/>
    </location>
</feature>
<accession>A0A8X7WJ34</accession>
<protein>
    <submittedName>
        <fullName evidence="2">Uncharacterized protein</fullName>
    </submittedName>
</protein>
<keyword evidence="3" id="KW-1185">Reference proteome</keyword>
<sequence>MEDFLELEDWLEDIDQNSKQKLDDDRYTSGKALETSPRADIGRHEPDEIDQYPHESPYTTSHEKRSLKIKTRPPSDLETSSPEAKIICPSSVLDGEGASRERARTTQAHNTE</sequence>
<proteinExistence type="predicted"/>
<evidence type="ECO:0000313" key="3">
    <source>
        <dbReference type="Proteomes" id="UP000886595"/>
    </source>
</evidence>
<reference evidence="2 3" key="1">
    <citation type="submission" date="2020-02" db="EMBL/GenBank/DDBJ databases">
        <authorList>
            <person name="Ma Q."/>
            <person name="Huang Y."/>
            <person name="Song X."/>
            <person name="Pei D."/>
        </authorList>
    </citation>
    <scope>NUCLEOTIDE SEQUENCE [LARGE SCALE GENOMIC DNA]</scope>
    <source>
        <strain evidence="2">Sxm20200214</strain>
        <tissue evidence="2">Leaf</tissue>
    </source>
</reference>
<comment type="caution">
    <text evidence="2">The sequence shown here is derived from an EMBL/GenBank/DDBJ whole genome shotgun (WGS) entry which is preliminary data.</text>
</comment>
<dbReference type="Proteomes" id="UP000886595">
    <property type="component" value="Unassembled WGS sequence"/>
</dbReference>
<dbReference type="EMBL" id="JAAMPC010000001">
    <property type="protein sequence ID" value="KAG2330095.1"/>
    <property type="molecule type" value="Genomic_DNA"/>
</dbReference>
<gene>
    <name evidence="2" type="ORF">Bca52824_001275</name>
</gene>
<feature type="region of interest" description="Disordered" evidence="1">
    <location>
        <begin position="15"/>
        <end position="112"/>
    </location>
</feature>
<evidence type="ECO:0000256" key="1">
    <source>
        <dbReference type="SAM" id="MobiDB-lite"/>
    </source>
</evidence>
<name>A0A8X7WJ34_BRACI</name>
<organism evidence="2 3">
    <name type="scientific">Brassica carinata</name>
    <name type="common">Ethiopian mustard</name>
    <name type="synonym">Abyssinian cabbage</name>
    <dbReference type="NCBI Taxonomy" id="52824"/>
    <lineage>
        <taxon>Eukaryota</taxon>
        <taxon>Viridiplantae</taxon>
        <taxon>Streptophyta</taxon>
        <taxon>Embryophyta</taxon>
        <taxon>Tracheophyta</taxon>
        <taxon>Spermatophyta</taxon>
        <taxon>Magnoliopsida</taxon>
        <taxon>eudicotyledons</taxon>
        <taxon>Gunneridae</taxon>
        <taxon>Pentapetalae</taxon>
        <taxon>rosids</taxon>
        <taxon>malvids</taxon>
        <taxon>Brassicales</taxon>
        <taxon>Brassicaceae</taxon>
        <taxon>Brassiceae</taxon>
        <taxon>Brassica</taxon>
    </lineage>
</organism>
<evidence type="ECO:0000313" key="2">
    <source>
        <dbReference type="EMBL" id="KAG2330095.1"/>
    </source>
</evidence>
<dbReference type="AlphaFoldDB" id="A0A8X7WJ34"/>